<comment type="subcellular location">
    <subcellularLocation>
        <location evidence="1">Endomembrane system</location>
        <topology evidence="1">Multi-pass membrane protein</topology>
    </subcellularLocation>
</comment>
<evidence type="ECO:0000256" key="6">
    <source>
        <dbReference type="ARBA" id="ARBA00023065"/>
    </source>
</evidence>
<dbReference type="Pfam" id="PF01365">
    <property type="entry name" value="RYDR_ITPR"/>
    <property type="match status" value="2"/>
</dbReference>
<proteinExistence type="predicted"/>
<reference evidence="13 14" key="1">
    <citation type="journal article" date="2015" name="Genome Biol. Evol.">
        <title>Comparative Genomics of a Bacterivorous Green Alga Reveals Evolutionary Causalities and Consequences of Phago-Mixotrophic Mode of Nutrition.</title>
        <authorList>
            <person name="Burns J.A."/>
            <person name="Paasch A."/>
            <person name="Narechania A."/>
            <person name="Kim E."/>
        </authorList>
    </citation>
    <scope>NUCLEOTIDE SEQUENCE [LARGE SCALE GENOMIC DNA]</scope>
    <source>
        <strain evidence="13 14">PLY_AMNH</strain>
    </source>
</reference>
<dbReference type="GO" id="GO:0005262">
    <property type="term" value="F:calcium channel activity"/>
    <property type="evidence" value="ECO:0007669"/>
    <property type="project" value="InterPro"/>
</dbReference>
<dbReference type="SUPFAM" id="SSF100909">
    <property type="entry name" value="IP3 receptor type 1 binding core, domain 2"/>
    <property type="match status" value="2"/>
</dbReference>
<dbReference type="PANTHER" id="PTHR13715:SF99">
    <property type="entry name" value="INOSITOL 1,4,5-TRISPHOSPHATE RECEPTOR-LIKE PROTEIN A"/>
    <property type="match status" value="1"/>
</dbReference>
<evidence type="ECO:0000256" key="7">
    <source>
        <dbReference type="ARBA" id="ARBA00023136"/>
    </source>
</evidence>
<keyword evidence="7 11" id="KW-0472">Membrane</keyword>
<dbReference type="Gene3D" id="1.25.10.30">
    <property type="entry name" value="IP3 receptor type 1 binding core, RIH domain"/>
    <property type="match status" value="1"/>
</dbReference>
<dbReference type="EMBL" id="LGRX02030167">
    <property type="protein sequence ID" value="KAK3246021.1"/>
    <property type="molecule type" value="Genomic_DNA"/>
</dbReference>
<keyword evidence="14" id="KW-1185">Reference proteome</keyword>
<dbReference type="PANTHER" id="PTHR13715">
    <property type="entry name" value="RYANODINE RECEPTOR AND IP3 RECEPTOR"/>
    <property type="match status" value="1"/>
</dbReference>
<dbReference type="InterPro" id="IPR016093">
    <property type="entry name" value="MIR_motif"/>
</dbReference>
<feature type="region of interest" description="Disordered" evidence="10">
    <location>
        <begin position="1097"/>
        <end position="1132"/>
    </location>
</feature>
<dbReference type="InterPro" id="IPR035910">
    <property type="entry name" value="RyR/IP3R_RIH_dom_sf"/>
</dbReference>
<evidence type="ECO:0000256" key="4">
    <source>
        <dbReference type="ARBA" id="ARBA00022737"/>
    </source>
</evidence>
<sequence>METDAFSNSTSSLMTNVDVRIGDEVILSVYEPWLSTEECFGFMCATTDLRSCIVHCLDPELKVPHSLIYSRFFIYPKMQYNSLSDASRSFPNKSEEEILEMLETTAVSTVDADVDDKTSGAFERPINSSKTTSKGKKETLLKLKEGLEKERMANLLELKRGSGDKVFFGDVIQLRHRISGKYLTVQQSSVAVEEKDCMRMELLENGTRASWFRVRPGFKSKALGDPVQYNDPVYFQSVNISQSNVHVASVGLQFQQNADRAPSTVKMHTSPWKAKTLDSPYMKAILEVNACSQPTRFKIIPYASQTAVRSILSDRSSREAQYCQLDQGVVPQEVNPVEKPLDMLCAGSVLQIQHCESGGLLMPFNQRADTDFCKWQLNFEVHDDASKDMGASTFLSNSFWKVEKTSHMWAGGRLVWNQFYRIKHVATRLYLRPGSLHRWAAVRKAFVCGKFSTSGTIKLLHVARFLVDVFNSVEMTDQCMDPVTLWRLRPFERYKEGTDPEGRAAGFGVSSLLYLQNVKTGQFLSTRLLEHGRSTAAQVKHISHEGDAVSMQPVNESDLGNLWIVIHAVHSIKRFLTSIRRATLQTPDTTYDDDQGRWIAAFKGSDLAVVFVQLMPDQIELMEMLLMKLTPHSTNLNVLTRHGTPNVRLQNCLYEQNYVALVVLLLQELFDKKRLPPRIVDANPVPGFKYLCQLAHRMLQMVCQSNRAIKSWLAQHTHMFQLQLGTEMKSAYTLMEIYHGNIKLVREIQAEHVQRFMELMRLHRKPRFVEFLKVCAVCKGQPIPQNQNFIAEFLRANPSVMPLVEISGQSVVLVDQINGTRCNCNAFYGKVDALSIRDTGTMELDELLMLYYLQMLSLYRAIVLGHNFVSTAVLLERSSELGLTYDQMLELMRHDGLPFLLRKNICDLLQVVYLQNYRQEDTPLISQTHIWTPASPAARIPRKSRLSSARVGEDSLDPAKVPVEAEHGFPRMKAFVVKYITENNAFNVSKRGQNMLTGSVIELLDMMLKCGVYSAQPKPPSTVRGHAEDDEAALTQAPQLPQQIVTPRVGSKRTGSAAKAASMPSHDLEQIKPLVEPLLYLLDGSNDCQDNPTFKHCSQDNGAPEEEPMRAGSGQMRGVARRRNGPTVPLGDERYKFDDDSKLMMEAKVRICEVLSSLFAVRLDRRLHMMREAYEELFHAAFSGHVGKFSQIAGGAHKEELGSDEEQVPVLMEGSSSSSELVTALSSRTAWEGGKVGRVWSSNQLTTLKKKLFDTVFLSPMVAHSEKDDSMNPGFLVKLLLDLMRYNYPPLAAGAFNVLHQHLTQRAALVEGSESLQLLVYPEVVQAYSEVCQELAALKRHIKRLVNSTAAAFNTAADRCESILGRFIDLCEEAPCRATWRTRASYKSTVMEVCGLSKSSLAVDDSSAAKFQTILGNAGIFDLVLRILRQPMPRKADEHLDEAQQRLKRLFVTCHQFLTASVSRPLHPKNQQMLWRYVPELLESMGTPGLDVASTIAATVCDNAALAVRVDSRFAKHFLDLIRTHGRQVRWVRFLYRLVLVKGEVIEQNREMVFFQLLSSEYRKHTCLLFNGPGGCARRASLLAALEHEKDPFGSQLLYHVELVNLLSVCALDSNTTVRHIARRLFSLREAIHHILDCARAWTESPATNHLWSDRALDKEDALRLAVPPLRTDVAASTALLVKGAFVRFLTAVYIEVDDAPRMLDAVAWYRVWQLPADLLPGASEGAPADVAVQPLDGPVDGAEAGRMAMVPASTLVESFAEDMRSLVREGGRGKYGEALQEYMAEAVLPCLKALLNGSLPMPMSGVTGAVKASLRDMLEAAVSFGDESVTPHTPTLLGHCEEILWNLGSLSASFDGLPKRRSSTPVDLMSVSTMSGLLILSCREAWAQFKADFALALGVVDRKRVLGRGIWSHAKLLAYGSGHQQAKSFAPAGSFWLPWKTMADNAELQLPAAAAAAGPDPPRGRRSRSRDPRKSLGLRKSVLVNIGAIGGLTWSRSDAHVLKEDASTVQGEVDTVRFIVTMLEQSSDTANPEKLQTAALRVLRCGLYAEEVPSWSHVSEEHSTANFQRFIAGQRPMKVASSSTSEAKKLMWVQTRYARAGVARLASMYICSPSEEVSTAARRLLISLLEGGNSAVLDIMYQELTRADKISMQRSMRFFRYLGEALRAIPRTVQGFQQAVHQLLPKAHAELSQVEVRRKSRRVSVIAEKSRVGQSAGLEMDTHVRSVKNACELLRMVQLFVEGHHLNMQNLLRSQPHTRTSVDVVSELVELVEFLQPHLQDGLATGARHLSLLMLQCLQTLTELVQGPCIANVVLLTGSNLVKVVDTLLGTLNLRQMMTEGGPDRSSAELPFFRCSIEMDLWAANITSPALCLCLQCSASTLLTALFEGAKGTNVMATLVPKINPTILLNNMYTLYDISMWVRIAAGLKELPAELCPLLGWREACPSVASWAAENSVMAAYCPQDPLLLTDEDEHEVVPELTLNRAKGLLKNACYGHVNLLQQIGQEQDGSSALRMLRVMEHQEPHIFDFFKQTVGCVEIVFLDDIHKVYFPMPEMCAEAMKTKIPVEFEKSLLKIPRRSPQRKLKMFCDLARIVAFEIRHRQAASQGYFGNWLVNWQWFLSKAPFVCAVVICFLLTTCHTSKDRIYESGGWLSIVVRLLGLLHFVFTMLAALHYAKILAPIQLYTQEVTSSSLKAVNLDRRRSNSPVDESWLENKATNVTHTLIMNVLRLASLSQDPRIYVLTISSLVSLAAALTSPFL</sequence>
<evidence type="ECO:0000256" key="1">
    <source>
        <dbReference type="ARBA" id="ARBA00004127"/>
    </source>
</evidence>
<gene>
    <name evidence="13" type="ORF">CYMTET_44432</name>
</gene>
<evidence type="ECO:0000259" key="12">
    <source>
        <dbReference type="PROSITE" id="PS50919"/>
    </source>
</evidence>
<dbReference type="SUPFAM" id="SSF82109">
    <property type="entry name" value="MIR domain"/>
    <property type="match status" value="2"/>
</dbReference>
<feature type="region of interest" description="Disordered" evidence="10">
    <location>
        <begin position="1955"/>
        <end position="1974"/>
    </location>
</feature>
<name>A0AAE0EZ22_9CHLO</name>
<dbReference type="Pfam" id="PF08709">
    <property type="entry name" value="Ins145_P3_rec"/>
    <property type="match status" value="1"/>
</dbReference>
<dbReference type="InterPro" id="IPR013662">
    <property type="entry name" value="RIH_assoc-dom"/>
</dbReference>
<keyword evidence="8" id="KW-1071">Ligand-gated ion channel</keyword>
<accession>A0AAE0EZ22</accession>
<evidence type="ECO:0000313" key="14">
    <source>
        <dbReference type="Proteomes" id="UP001190700"/>
    </source>
</evidence>
<feature type="transmembrane region" description="Helical" evidence="11">
    <location>
        <begin position="2618"/>
        <end position="2640"/>
    </location>
</feature>
<feature type="transmembrane region" description="Helical" evidence="11">
    <location>
        <begin position="2652"/>
        <end position="2677"/>
    </location>
</feature>
<evidence type="ECO:0000256" key="3">
    <source>
        <dbReference type="ARBA" id="ARBA00022692"/>
    </source>
</evidence>
<evidence type="ECO:0000256" key="5">
    <source>
        <dbReference type="ARBA" id="ARBA00022989"/>
    </source>
</evidence>
<dbReference type="InterPro" id="IPR015925">
    <property type="entry name" value="Ryanodine_IP3_receptor"/>
</dbReference>
<dbReference type="Proteomes" id="UP001190700">
    <property type="component" value="Unassembled WGS sequence"/>
</dbReference>
<dbReference type="InterPro" id="IPR036300">
    <property type="entry name" value="MIR_dom_sf"/>
</dbReference>
<keyword evidence="9" id="KW-0407">Ion channel</keyword>
<feature type="domain" description="MIR" evidence="12">
    <location>
        <begin position="163"/>
        <end position="217"/>
    </location>
</feature>
<evidence type="ECO:0000313" key="13">
    <source>
        <dbReference type="EMBL" id="KAK3246021.1"/>
    </source>
</evidence>
<dbReference type="InterPro" id="IPR014821">
    <property type="entry name" value="Ins145_P3_rcpt"/>
</dbReference>
<keyword evidence="4" id="KW-0677">Repeat</keyword>
<protein>
    <recommendedName>
        <fullName evidence="12">MIR domain-containing protein</fullName>
    </recommendedName>
</protein>
<keyword evidence="5 11" id="KW-1133">Transmembrane helix</keyword>
<dbReference type="GO" id="GO:0012505">
    <property type="term" value="C:endomembrane system"/>
    <property type="evidence" value="ECO:0007669"/>
    <property type="project" value="UniProtKB-SubCell"/>
</dbReference>
<keyword evidence="2" id="KW-0813">Transport</keyword>
<dbReference type="GO" id="GO:0016020">
    <property type="term" value="C:membrane"/>
    <property type="evidence" value="ECO:0007669"/>
    <property type="project" value="InterPro"/>
</dbReference>
<evidence type="ECO:0000256" key="11">
    <source>
        <dbReference type="SAM" id="Phobius"/>
    </source>
</evidence>
<dbReference type="PROSITE" id="PS50919">
    <property type="entry name" value="MIR"/>
    <property type="match status" value="1"/>
</dbReference>
<evidence type="ECO:0000256" key="9">
    <source>
        <dbReference type="ARBA" id="ARBA00023303"/>
    </source>
</evidence>
<keyword evidence="6" id="KW-0406">Ion transport</keyword>
<comment type="caution">
    <text evidence="13">The sequence shown here is derived from an EMBL/GenBank/DDBJ whole genome shotgun (WGS) entry which is preliminary data.</text>
</comment>
<organism evidence="13 14">
    <name type="scientific">Cymbomonas tetramitiformis</name>
    <dbReference type="NCBI Taxonomy" id="36881"/>
    <lineage>
        <taxon>Eukaryota</taxon>
        <taxon>Viridiplantae</taxon>
        <taxon>Chlorophyta</taxon>
        <taxon>Pyramimonadophyceae</taxon>
        <taxon>Pyramimonadales</taxon>
        <taxon>Pyramimonadaceae</taxon>
        <taxon>Cymbomonas</taxon>
    </lineage>
</organism>
<dbReference type="Gene3D" id="2.80.10.50">
    <property type="match status" value="2"/>
</dbReference>
<dbReference type="InterPro" id="IPR000699">
    <property type="entry name" value="RIH_dom"/>
</dbReference>
<evidence type="ECO:0000256" key="10">
    <source>
        <dbReference type="SAM" id="MobiDB-lite"/>
    </source>
</evidence>
<evidence type="ECO:0000256" key="2">
    <source>
        <dbReference type="ARBA" id="ARBA00022448"/>
    </source>
</evidence>
<keyword evidence="3 11" id="KW-0812">Transmembrane</keyword>
<evidence type="ECO:0000256" key="8">
    <source>
        <dbReference type="ARBA" id="ARBA00023286"/>
    </source>
</evidence>
<dbReference type="Pfam" id="PF08454">
    <property type="entry name" value="RIH_assoc"/>
    <property type="match status" value="1"/>
</dbReference>